<dbReference type="Proteomes" id="UP001228044">
    <property type="component" value="Unassembled WGS sequence"/>
</dbReference>
<dbReference type="EMBL" id="JAUHHC010000004">
    <property type="protein sequence ID" value="MDN3921494.1"/>
    <property type="molecule type" value="Genomic_DNA"/>
</dbReference>
<evidence type="ECO:0000313" key="1">
    <source>
        <dbReference type="EMBL" id="MDN3921494.1"/>
    </source>
</evidence>
<gene>
    <name evidence="1" type="ORF">QWJ38_14470</name>
</gene>
<reference evidence="1 2" key="1">
    <citation type="submission" date="2023-06" db="EMBL/GenBank/DDBJ databases">
        <title>Pelomonas sp. PFR6 16S ribosomal RNA gene Genome sequencing and assembly.</title>
        <authorList>
            <person name="Woo H."/>
        </authorList>
    </citation>
    <scope>NUCLEOTIDE SEQUENCE [LARGE SCALE GENOMIC DNA]</scope>
    <source>
        <strain evidence="1 2">PFR6</strain>
    </source>
</reference>
<evidence type="ECO:0000313" key="2">
    <source>
        <dbReference type="Proteomes" id="UP001228044"/>
    </source>
</evidence>
<accession>A0ABT8DXI6</accession>
<protein>
    <submittedName>
        <fullName evidence="1">Uncharacterized protein</fullName>
    </submittedName>
</protein>
<proteinExistence type="predicted"/>
<name>A0ABT8DXI6_9BURK</name>
<comment type="caution">
    <text evidence="1">The sequence shown here is derived from an EMBL/GenBank/DDBJ whole genome shotgun (WGS) entry which is preliminary data.</text>
</comment>
<dbReference type="RefSeq" id="WP_290359818.1">
    <property type="nucleotide sequence ID" value="NZ_JAUHHC010000004.1"/>
</dbReference>
<organism evidence="1 2">
    <name type="scientific">Roseateles violae</name>
    <dbReference type="NCBI Taxonomy" id="3058042"/>
    <lineage>
        <taxon>Bacteria</taxon>
        <taxon>Pseudomonadati</taxon>
        <taxon>Pseudomonadota</taxon>
        <taxon>Betaproteobacteria</taxon>
        <taxon>Burkholderiales</taxon>
        <taxon>Sphaerotilaceae</taxon>
        <taxon>Roseateles</taxon>
    </lineage>
</organism>
<sequence length="173" mass="19227">MRVAVLFARKSSVYKTLPGCDVYDEQRDARTYGGGAPVIAHPPCRGWGRLAHVAKIKPGEKELALFGVEQVRRWNGVLEHPANSKLWEVAGLPKPGETDCYGGWTLPILQSWWGHRAPKDTWLYVKGCAPFNIPAMPLALGIPEGRIENMCTAERERTPPALAAWLVDLARRC</sequence>
<keyword evidence="2" id="KW-1185">Reference proteome</keyword>